<proteinExistence type="predicted"/>
<protein>
    <submittedName>
        <fullName evidence="1">23250_t:CDS:1</fullName>
    </submittedName>
</protein>
<dbReference type="EMBL" id="CAJVPY010068607">
    <property type="protein sequence ID" value="CAG8826798.1"/>
    <property type="molecule type" value="Genomic_DNA"/>
</dbReference>
<sequence>SQDTNQIQPKMEIQWRRRQIKDEANHVSEAGYIFLSIRRNLTAHSDSIDGIATLGL</sequence>
<feature type="non-terminal residue" evidence="1">
    <location>
        <position position="1"/>
    </location>
</feature>
<evidence type="ECO:0000313" key="1">
    <source>
        <dbReference type="EMBL" id="CAG8826798.1"/>
    </source>
</evidence>
<evidence type="ECO:0000313" key="2">
    <source>
        <dbReference type="Proteomes" id="UP000789405"/>
    </source>
</evidence>
<feature type="non-terminal residue" evidence="1">
    <location>
        <position position="56"/>
    </location>
</feature>
<name>A0A9N9PH81_9GLOM</name>
<accession>A0A9N9PH81</accession>
<dbReference type="AlphaFoldDB" id="A0A9N9PH81"/>
<comment type="caution">
    <text evidence="1">The sequence shown here is derived from an EMBL/GenBank/DDBJ whole genome shotgun (WGS) entry which is preliminary data.</text>
</comment>
<reference evidence="1" key="1">
    <citation type="submission" date="2021-06" db="EMBL/GenBank/DDBJ databases">
        <authorList>
            <person name="Kallberg Y."/>
            <person name="Tangrot J."/>
            <person name="Rosling A."/>
        </authorList>
    </citation>
    <scope>NUCLEOTIDE SEQUENCE</scope>
    <source>
        <strain evidence="1">MA453B</strain>
    </source>
</reference>
<organism evidence="1 2">
    <name type="scientific">Dentiscutata erythropus</name>
    <dbReference type="NCBI Taxonomy" id="1348616"/>
    <lineage>
        <taxon>Eukaryota</taxon>
        <taxon>Fungi</taxon>
        <taxon>Fungi incertae sedis</taxon>
        <taxon>Mucoromycota</taxon>
        <taxon>Glomeromycotina</taxon>
        <taxon>Glomeromycetes</taxon>
        <taxon>Diversisporales</taxon>
        <taxon>Gigasporaceae</taxon>
        <taxon>Dentiscutata</taxon>
    </lineage>
</organism>
<keyword evidence="2" id="KW-1185">Reference proteome</keyword>
<dbReference type="Proteomes" id="UP000789405">
    <property type="component" value="Unassembled WGS sequence"/>
</dbReference>
<gene>
    <name evidence="1" type="ORF">DERYTH_LOCUS28166</name>
</gene>